<reference evidence="2 3" key="2">
    <citation type="submission" date="2014-05" db="EMBL/GenBank/DDBJ databases">
        <title>Genome sequence of the 3-chlorobenzoate degrading bacterium Pseudomonas knackmussii B13 shows multiple evidence for horizontal gene transfer.</title>
        <authorList>
            <person name="Miyazaki R."/>
            <person name="Bertelli C."/>
            <person name="Falquet L."/>
            <person name="Robinson-Rechavi M."/>
            <person name="Gharib W."/>
            <person name="Roy S."/>
            <person name="Van der Meer J.R."/>
        </authorList>
    </citation>
    <scope>NUCLEOTIDE SEQUENCE [LARGE SCALE GENOMIC DNA]</scope>
    <source>
        <strain evidence="2 3">B13</strain>
    </source>
</reference>
<dbReference type="STRING" id="1301098.PKB_5229"/>
<evidence type="ECO:0000313" key="3">
    <source>
        <dbReference type="Proteomes" id="UP000025241"/>
    </source>
</evidence>
<dbReference type="Proteomes" id="UP000025241">
    <property type="component" value="Chromosome I"/>
</dbReference>
<reference evidence="2 3" key="1">
    <citation type="submission" date="2013-03" db="EMBL/GenBank/DDBJ databases">
        <authorList>
            <person name="Linke B."/>
        </authorList>
    </citation>
    <scope>NUCLEOTIDE SEQUENCE [LARGE SCALE GENOMIC DNA]</scope>
    <source>
        <strain evidence="2 3">B13</strain>
    </source>
</reference>
<proteinExistence type="predicted"/>
<dbReference type="AlphaFoldDB" id="A0A024HPU5"/>
<dbReference type="PATRIC" id="fig|1301098.3.peg.5208"/>
<name>A0A024HPU5_PSEKB</name>
<evidence type="ECO:0000259" key="1">
    <source>
        <dbReference type="Pfam" id="PF14341"/>
    </source>
</evidence>
<sequence length="188" mass="21097">MKRRQVGAVLLVALLMLLMLTLLAMTGMRAAQLEFRLVGNGSEQRRVFNAAESALREGERRLAQMTGPEDGRGEDCRAAQALCVLQVEQVRDVHDERWRWLWQGDPQRWWAAPGNARDYRGSDGLTRFEPAPRLHAAYFASDGEGLNLGNLGEAIPRTDFYYVDAYASGDAGRAPVILQVVYARRYAN</sequence>
<dbReference type="OrthoDB" id="6860311at2"/>
<dbReference type="eggNOG" id="COG4726">
    <property type="taxonomic scope" value="Bacteria"/>
</dbReference>
<dbReference type="HOGENOM" id="CLU_1401437_0_0_6"/>
<protein>
    <submittedName>
        <fullName evidence="2">Hypothetical membrane protein</fullName>
    </submittedName>
</protein>
<organism evidence="2 3">
    <name type="scientific">Pseudomonas knackmussii (strain DSM 6978 / CCUG 54928 / LMG 23759 / B13)</name>
    <dbReference type="NCBI Taxonomy" id="1301098"/>
    <lineage>
        <taxon>Bacteria</taxon>
        <taxon>Pseudomonadati</taxon>
        <taxon>Pseudomonadota</taxon>
        <taxon>Gammaproteobacteria</taxon>
        <taxon>Pseudomonadales</taxon>
        <taxon>Pseudomonadaceae</taxon>
        <taxon>Pseudomonas</taxon>
    </lineage>
</organism>
<dbReference type="InterPro" id="IPR025746">
    <property type="entry name" value="PilX_N_dom"/>
</dbReference>
<feature type="domain" description="Type 4 fimbrial biogenesis protein PilX N-terminal" evidence="1">
    <location>
        <begin position="7"/>
        <end position="56"/>
    </location>
</feature>
<dbReference type="KEGG" id="pkc:PKB_5229"/>
<gene>
    <name evidence="2" type="ORF">PKB_5229</name>
</gene>
<accession>A0A024HPU5</accession>
<dbReference type="RefSeq" id="WP_052355390.1">
    <property type="nucleotide sequence ID" value="NZ_HG322950.1"/>
</dbReference>
<evidence type="ECO:0000313" key="2">
    <source>
        <dbReference type="EMBL" id="CDF86542.1"/>
    </source>
</evidence>
<dbReference type="EMBL" id="HG322950">
    <property type="protein sequence ID" value="CDF86542.1"/>
    <property type="molecule type" value="Genomic_DNA"/>
</dbReference>
<dbReference type="Pfam" id="PF14341">
    <property type="entry name" value="PilX_N"/>
    <property type="match status" value="1"/>
</dbReference>
<keyword evidence="3" id="KW-1185">Reference proteome</keyword>